<dbReference type="OMA" id="ANKHISV"/>
<keyword evidence="4" id="KW-0769">Symport</keyword>
<keyword evidence="6 7" id="KW-0472">Membrane</keyword>
<dbReference type="GO" id="GO:0016020">
    <property type="term" value="C:membrane"/>
    <property type="evidence" value="ECO:0007669"/>
    <property type="project" value="UniProtKB-SubCell"/>
</dbReference>
<keyword evidence="8" id="KW-1185">Reference proteome</keyword>
<comment type="similarity">
    <text evidence="2">Belongs to the bile acid:sodium symporter (BASS) (TC 2.A.28) family.</text>
</comment>
<evidence type="ECO:0000313" key="8">
    <source>
        <dbReference type="Proteomes" id="UP000887565"/>
    </source>
</evidence>
<keyword evidence="4" id="KW-0813">Transport</keyword>
<keyword evidence="5 7" id="KW-1133">Transmembrane helix</keyword>
<reference evidence="9" key="1">
    <citation type="submission" date="2022-11" db="UniProtKB">
        <authorList>
            <consortium name="WormBaseParasite"/>
        </authorList>
    </citation>
    <scope>IDENTIFICATION</scope>
</reference>
<dbReference type="InterPro" id="IPR002657">
    <property type="entry name" value="BilAc:Na_symport/Acr3"/>
</dbReference>
<evidence type="ECO:0000256" key="4">
    <source>
        <dbReference type="ARBA" id="ARBA00022847"/>
    </source>
</evidence>
<evidence type="ECO:0000256" key="1">
    <source>
        <dbReference type="ARBA" id="ARBA00004141"/>
    </source>
</evidence>
<evidence type="ECO:0000256" key="7">
    <source>
        <dbReference type="SAM" id="Phobius"/>
    </source>
</evidence>
<dbReference type="AlphaFoldDB" id="A0A915JUL4"/>
<organism evidence="8 9">
    <name type="scientific">Romanomermis culicivorax</name>
    <name type="common">Nematode worm</name>
    <dbReference type="NCBI Taxonomy" id="13658"/>
    <lineage>
        <taxon>Eukaryota</taxon>
        <taxon>Metazoa</taxon>
        <taxon>Ecdysozoa</taxon>
        <taxon>Nematoda</taxon>
        <taxon>Enoplea</taxon>
        <taxon>Dorylaimia</taxon>
        <taxon>Mermithida</taxon>
        <taxon>Mermithoidea</taxon>
        <taxon>Mermithidae</taxon>
        <taxon>Romanomermis</taxon>
    </lineage>
</organism>
<evidence type="ECO:0000256" key="2">
    <source>
        <dbReference type="ARBA" id="ARBA00006528"/>
    </source>
</evidence>
<protein>
    <submittedName>
        <fullName evidence="9">Ileal sodium/bile acid cotransporter</fullName>
    </submittedName>
</protein>
<dbReference type="GO" id="GO:0015293">
    <property type="term" value="F:symporter activity"/>
    <property type="evidence" value="ECO:0007669"/>
    <property type="project" value="UniProtKB-KW"/>
</dbReference>
<sequence length="315" mass="34558">MNALALGMFTTGCPGGGASNGYSVLLDANVDLSIAMTFLSTVAALIMMPFWMLVLGRTFLVNSANKHISVPFNNIFYSLIALILRPFLLVIIVFICTFGVYANFYMFRLMTWRVLLAGMLLPLLGFIFGAVSSLLMKQPLSNIKAIAIETGIQNTGIGIVLLQDIEILLCTNQIHGGDRNKLSFGQPEADLAAVVPVVVAMFTPPPLLLALAVHYVQKCRSKKQFSDKQILNDEKDRRKIAESVSSIGDGGKKSKLAENGVYSEDEDFKTSDLRLVDSMKPLCQNCDQNSEIIEEDNRAVILEEVAAQIFIGIIR</sequence>
<name>A0A915JUL4_ROMCU</name>
<dbReference type="Proteomes" id="UP000887565">
    <property type="component" value="Unplaced"/>
</dbReference>
<dbReference type="InterPro" id="IPR038770">
    <property type="entry name" value="Na+/solute_symporter_sf"/>
</dbReference>
<feature type="transmembrane region" description="Helical" evidence="7">
    <location>
        <begin position="114"/>
        <end position="136"/>
    </location>
</feature>
<evidence type="ECO:0000313" key="9">
    <source>
        <dbReference type="WBParaSite" id="nRc.2.0.1.t29951-RA"/>
    </source>
</evidence>
<feature type="transmembrane region" description="Helical" evidence="7">
    <location>
        <begin position="191"/>
        <end position="216"/>
    </location>
</feature>
<evidence type="ECO:0000256" key="6">
    <source>
        <dbReference type="ARBA" id="ARBA00023136"/>
    </source>
</evidence>
<comment type="subcellular location">
    <subcellularLocation>
        <location evidence="1">Membrane</location>
        <topology evidence="1">Multi-pass membrane protein</topology>
    </subcellularLocation>
</comment>
<dbReference type="PANTHER" id="PTHR10361">
    <property type="entry name" value="SODIUM-BILE ACID COTRANSPORTER"/>
    <property type="match status" value="1"/>
</dbReference>
<proteinExistence type="inferred from homology"/>
<evidence type="ECO:0000256" key="3">
    <source>
        <dbReference type="ARBA" id="ARBA00022692"/>
    </source>
</evidence>
<accession>A0A915JUL4</accession>
<feature type="transmembrane region" description="Helical" evidence="7">
    <location>
        <begin position="75"/>
        <end position="102"/>
    </location>
</feature>
<keyword evidence="3 7" id="KW-0812">Transmembrane</keyword>
<dbReference type="PANTHER" id="PTHR10361:SF28">
    <property type="entry name" value="P3 PROTEIN-RELATED"/>
    <property type="match status" value="1"/>
</dbReference>
<dbReference type="Gene3D" id="1.20.1530.20">
    <property type="match status" value="2"/>
</dbReference>
<dbReference type="InterPro" id="IPR004710">
    <property type="entry name" value="Bilac:Na_transpt"/>
</dbReference>
<dbReference type="WBParaSite" id="nRc.2.0.1.t29951-RA">
    <property type="protein sequence ID" value="nRc.2.0.1.t29951-RA"/>
    <property type="gene ID" value="nRc.2.0.1.g29951"/>
</dbReference>
<feature type="transmembrane region" description="Helical" evidence="7">
    <location>
        <begin position="34"/>
        <end position="54"/>
    </location>
</feature>
<evidence type="ECO:0000256" key="5">
    <source>
        <dbReference type="ARBA" id="ARBA00022989"/>
    </source>
</evidence>
<dbReference type="Pfam" id="PF01758">
    <property type="entry name" value="SBF"/>
    <property type="match status" value="1"/>
</dbReference>